<dbReference type="KEGG" id="pef:A7E78_06570"/>
<dbReference type="Proteomes" id="UP000182517">
    <property type="component" value="Chromosome"/>
</dbReference>
<evidence type="ECO:0008006" key="4">
    <source>
        <dbReference type="Google" id="ProtNLM"/>
    </source>
</evidence>
<evidence type="ECO:0000256" key="1">
    <source>
        <dbReference type="PIRSR" id="PIRSR605502-1"/>
    </source>
</evidence>
<feature type="binding site" evidence="1">
    <location>
        <position position="34"/>
    </location>
    <ligand>
        <name>Mg(2+)</name>
        <dbReference type="ChEBI" id="CHEBI:18420"/>
        <label>1</label>
    </ligand>
</feature>
<feature type="binding site" evidence="1">
    <location>
        <position position="211"/>
    </location>
    <ligand>
        <name>Mg(2+)</name>
        <dbReference type="ChEBI" id="CHEBI:18420"/>
        <label>1</label>
    </ligand>
</feature>
<dbReference type="Pfam" id="PF03747">
    <property type="entry name" value="ADP_ribosyl_GH"/>
    <property type="match status" value="1"/>
</dbReference>
<feature type="binding site" evidence="1">
    <location>
        <position position="36"/>
    </location>
    <ligand>
        <name>Mg(2+)</name>
        <dbReference type="ChEBI" id="CHEBI:18420"/>
        <label>1</label>
    </ligand>
</feature>
<feature type="binding site" evidence="1">
    <location>
        <position position="35"/>
    </location>
    <ligand>
        <name>Mg(2+)</name>
        <dbReference type="ChEBI" id="CHEBI:18420"/>
        <label>1</label>
    </ligand>
</feature>
<feature type="binding site" evidence="1">
    <location>
        <position position="210"/>
    </location>
    <ligand>
        <name>Mg(2+)</name>
        <dbReference type="ChEBI" id="CHEBI:18420"/>
        <label>1</label>
    </ligand>
</feature>
<dbReference type="OrthoDB" id="9798107at2"/>
<evidence type="ECO:0000313" key="2">
    <source>
        <dbReference type="EMBL" id="APG27533.1"/>
    </source>
</evidence>
<proteinExistence type="predicted"/>
<keyword evidence="3" id="KW-1185">Reference proteome</keyword>
<dbReference type="InterPro" id="IPR050792">
    <property type="entry name" value="ADP-ribosylglycohydrolase"/>
</dbReference>
<keyword evidence="1" id="KW-0460">Magnesium</keyword>
<keyword evidence="1" id="KW-0479">Metal-binding</keyword>
<dbReference type="STRING" id="1842532.A7E78_06570"/>
<protein>
    <recommendedName>
        <fullName evidence="4">ADP-ribosylglycohydrolase</fullName>
    </recommendedName>
</protein>
<dbReference type="PANTHER" id="PTHR16222">
    <property type="entry name" value="ADP-RIBOSYLGLYCOHYDROLASE"/>
    <property type="match status" value="1"/>
</dbReference>
<evidence type="ECO:0000313" key="3">
    <source>
        <dbReference type="Proteomes" id="UP000182517"/>
    </source>
</evidence>
<dbReference type="AlphaFoldDB" id="A0A1L3GNM0"/>
<feature type="binding site" evidence="1">
    <location>
        <position position="208"/>
    </location>
    <ligand>
        <name>Mg(2+)</name>
        <dbReference type="ChEBI" id="CHEBI:18420"/>
        <label>1</label>
    </ligand>
</feature>
<dbReference type="RefSeq" id="WP_072283498.1">
    <property type="nucleotide sequence ID" value="NZ_CP015519.1"/>
</dbReference>
<name>A0A1L3GNM0_9BACT</name>
<dbReference type="GO" id="GO:0046872">
    <property type="term" value="F:metal ion binding"/>
    <property type="evidence" value="ECO:0007669"/>
    <property type="project" value="UniProtKB-KW"/>
</dbReference>
<comment type="cofactor">
    <cofactor evidence="1">
        <name>Mg(2+)</name>
        <dbReference type="ChEBI" id="CHEBI:18420"/>
    </cofactor>
    <text evidence="1">Binds 2 magnesium ions per subunit.</text>
</comment>
<organism evidence="2 3">
    <name type="scientific">Syntrophotalea acetylenivorans</name>
    <dbReference type="NCBI Taxonomy" id="1842532"/>
    <lineage>
        <taxon>Bacteria</taxon>
        <taxon>Pseudomonadati</taxon>
        <taxon>Thermodesulfobacteriota</taxon>
        <taxon>Desulfuromonadia</taxon>
        <taxon>Desulfuromonadales</taxon>
        <taxon>Syntrophotaleaceae</taxon>
        <taxon>Syntrophotalea</taxon>
    </lineage>
</organism>
<dbReference type="InterPro" id="IPR036705">
    <property type="entry name" value="Ribosyl_crysJ1_sf"/>
</dbReference>
<accession>A0A1L3GNM0</accession>
<reference evidence="2 3" key="1">
    <citation type="journal article" date="2017" name="Genome Announc.">
        <title>Complete Genome Sequences of Two Acetylene-Fermenting Pelobacter acetylenicus Strains.</title>
        <authorList>
            <person name="Sutton J.M."/>
            <person name="Baesman S.M."/>
            <person name="Fierst J.L."/>
            <person name="Poret-Peterson A.T."/>
            <person name="Oremland R.S."/>
            <person name="Dunlap D.S."/>
            <person name="Akob D.M."/>
        </authorList>
    </citation>
    <scope>NUCLEOTIDE SEQUENCE [LARGE SCALE GENOMIC DNA]</scope>
    <source>
        <strain evidence="2 3">SFB93</strain>
    </source>
</reference>
<dbReference type="Gene3D" id="1.10.4080.10">
    <property type="entry name" value="ADP-ribosylation/Crystallin J1"/>
    <property type="match status" value="1"/>
</dbReference>
<dbReference type="PANTHER" id="PTHR16222:SF12">
    <property type="entry name" value="ADP-RIBOSYLGLYCOHYDROLASE-RELATED"/>
    <property type="match status" value="1"/>
</dbReference>
<dbReference type="EMBL" id="CP015519">
    <property type="protein sequence ID" value="APG27533.1"/>
    <property type="molecule type" value="Genomic_DNA"/>
</dbReference>
<dbReference type="InterPro" id="IPR005502">
    <property type="entry name" value="Ribosyl_crysJ1"/>
</dbReference>
<sequence>MLGAIAGDIIGSRFEWHNHKSKDFDLFTDASCFTDDTVLTVALADSLLSGTPFTDSLKEYYRRYPTAGYGGRFQQWAASEVRQPYGSFGNGSAMRVSPVGWYFNDLSTVLSESRNSAAVTHDHPEGIKGAQATAAAIFLARIGENKADIRDFIVERFGYRFDFTLDDIRPSYRFDVTCQGSVPQALQAFFEANDFEDAIRNAISIGGDSDTIACITGGIAEAFYGEVPAWIAEQVWARLDEPLTDVVRLFRSTLGEG</sequence>
<dbReference type="SUPFAM" id="SSF101478">
    <property type="entry name" value="ADP-ribosylglycohydrolase"/>
    <property type="match status" value="1"/>
</dbReference>
<gene>
    <name evidence="2" type="ORF">A7E78_06570</name>
</gene>